<feature type="compositionally biased region" description="Acidic residues" evidence="9">
    <location>
        <begin position="278"/>
        <end position="289"/>
    </location>
</feature>
<dbReference type="SMART" id="SM00398">
    <property type="entry name" value="HMG"/>
    <property type="match status" value="2"/>
</dbReference>
<dbReference type="InterPro" id="IPR050342">
    <property type="entry name" value="HMGB"/>
</dbReference>
<dbReference type="Gene3D" id="1.10.30.10">
    <property type="entry name" value="High mobility group box domain"/>
    <property type="match status" value="2"/>
</dbReference>
<evidence type="ECO:0000256" key="4">
    <source>
        <dbReference type="ARBA" id="ARBA00022454"/>
    </source>
</evidence>
<dbReference type="GO" id="GO:0003677">
    <property type="term" value="F:DNA binding"/>
    <property type="evidence" value="ECO:0007669"/>
    <property type="project" value="UniProtKB-UniRule"/>
</dbReference>
<feature type="DNA-binding region" description="HMG box" evidence="8">
    <location>
        <begin position="189"/>
        <end position="257"/>
    </location>
</feature>
<feature type="region of interest" description="Disordered" evidence="9">
    <location>
        <begin position="1"/>
        <end position="42"/>
    </location>
</feature>
<evidence type="ECO:0000256" key="8">
    <source>
        <dbReference type="PROSITE-ProRule" id="PRU00267"/>
    </source>
</evidence>
<comment type="caution">
    <text evidence="11">The sequence shown here is derived from an EMBL/GenBank/DDBJ whole genome shotgun (WGS) entry which is preliminary data.</text>
</comment>
<dbReference type="GO" id="GO:0005634">
    <property type="term" value="C:nucleus"/>
    <property type="evidence" value="ECO:0007669"/>
    <property type="project" value="UniProtKB-SubCell"/>
</dbReference>
<dbReference type="Pfam" id="PF00505">
    <property type="entry name" value="HMG_box"/>
    <property type="match status" value="1"/>
</dbReference>
<feature type="region of interest" description="Disordered" evidence="9">
    <location>
        <begin position="257"/>
        <end position="289"/>
    </location>
</feature>
<keyword evidence="5" id="KW-0677">Repeat</keyword>
<protein>
    <recommendedName>
        <fullName evidence="10">HMG box domain-containing protein</fullName>
    </recommendedName>
</protein>
<proteinExistence type="inferred from homology"/>
<dbReference type="PRINTS" id="PR00886">
    <property type="entry name" value="HIGHMOBLTY12"/>
</dbReference>
<keyword evidence="7 8" id="KW-0539">Nucleus</keyword>
<dbReference type="SUPFAM" id="SSF47095">
    <property type="entry name" value="HMG-box"/>
    <property type="match status" value="2"/>
</dbReference>
<keyword evidence="4" id="KW-0158">Chromosome</keyword>
<evidence type="ECO:0000256" key="3">
    <source>
        <dbReference type="ARBA" id="ARBA00008774"/>
    </source>
</evidence>
<organism evidence="11 12">
    <name type="scientific">Rhynocoris fuscipes</name>
    <dbReference type="NCBI Taxonomy" id="488301"/>
    <lineage>
        <taxon>Eukaryota</taxon>
        <taxon>Metazoa</taxon>
        <taxon>Ecdysozoa</taxon>
        <taxon>Arthropoda</taxon>
        <taxon>Hexapoda</taxon>
        <taxon>Insecta</taxon>
        <taxon>Pterygota</taxon>
        <taxon>Neoptera</taxon>
        <taxon>Paraneoptera</taxon>
        <taxon>Hemiptera</taxon>
        <taxon>Heteroptera</taxon>
        <taxon>Panheteroptera</taxon>
        <taxon>Cimicomorpha</taxon>
        <taxon>Reduviidae</taxon>
        <taxon>Harpactorinae</taxon>
        <taxon>Harpactorini</taxon>
        <taxon>Rhynocoris</taxon>
    </lineage>
</organism>
<reference evidence="11 12" key="1">
    <citation type="submission" date="2022-12" db="EMBL/GenBank/DDBJ databases">
        <title>Chromosome-level genome assembly of true bugs.</title>
        <authorList>
            <person name="Ma L."/>
            <person name="Li H."/>
        </authorList>
    </citation>
    <scope>NUCLEOTIDE SEQUENCE [LARGE SCALE GENOMIC DNA]</scope>
    <source>
        <strain evidence="11">Lab_2022b</strain>
    </source>
</reference>
<feature type="DNA-binding region" description="HMG box" evidence="8">
    <location>
        <begin position="97"/>
        <end position="167"/>
    </location>
</feature>
<evidence type="ECO:0000256" key="6">
    <source>
        <dbReference type="ARBA" id="ARBA00023125"/>
    </source>
</evidence>
<dbReference type="InterPro" id="IPR009071">
    <property type="entry name" value="HMG_box_dom"/>
</dbReference>
<dbReference type="Pfam" id="PF09011">
    <property type="entry name" value="HMG_box_2"/>
    <property type="match status" value="1"/>
</dbReference>
<evidence type="ECO:0000313" key="11">
    <source>
        <dbReference type="EMBL" id="KAK9497618.1"/>
    </source>
</evidence>
<keyword evidence="6 8" id="KW-0238">DNA-binding</keyword>
<evidence type="ECO:0000259" key="10">
    <source>
        <dbReference type="PROSITE" id="PS50118"/>
    </source>
</evidence>
<feature type="domain" description="HMG box" evidence="10">
    <location>
        <begin position="97"/>
        <end position="167"/>
    </location>
</feature>
<evidence type="ECO:0000256" key="2">
    <source>
        <dbReference type="ARBA" id="ARBA00004286"/>
    </source>
</evidence>
<dbReference type="PANTHER" id="PTHR48112:SF32">
    <property type="entry name" value="HIGH MOBILITY GROUP PROTEIN B3"/>
    <property type="match status" value="1"/>
</dbReference>
<dbReference type="CDD" id="cd21978">
    <property type="entry name" value="HMG-box_HMGB_rpt1"/>
    <property type="match status" value="1"/>
</dbReference>
<dbReference type="AlphaFoldDB" id="A0AAW1CIZ0"/>
<accession>A0AAW1CIZ0</accession>
<keyword evidence="12" id="KW-1185">Reference proteome</keyword>
<feature type="domain" description="HMG box" evidence="10">
    <location>
        <begin position="189"/>
        <end position="257"/>
    </location>
</feature>
<dbReference type="EMBL" id="JAPXFL010000014">
    <property type="protein sequence ID" value="KAK9497618.1"/>
    <property type="molecule type" value="Genomic_DNA"/>
</dbReference>
<comment type="similarity">
    <text evidence="3">Belongs to the HMGB family.</text>
</comment>
<evidence type="ECO:0000256" key="5">
    <source>
        <dbReference type="ARBA" id="ARBA00022737"/>
    </source>
</evidence>
<sequence length="289" mass="33164">MGEERAAGGWHEQSPWWPQEPHHTVLGYKVGGGAPQAPGGSSLPYRAAPPTVPPGPPAHWWYSAPHQTQIVEPTAMLPQGFMTRTMPKGNTKSDTKPRGRMTAYAYFVQICREEHKKKHPEENVVFAEFSKKCAERWKTMSDKEKKRFHEMADVDKKRYEAEMKDYTPSENEKGKRGKKRKQMKDPNAPKRPLPAFFIFSNDERSKVKQANPCYTAGDTSKELGRMWSEADPAVKSKYQELADEDKARYDREMIEYKKTGKVSQPPPEVVKSHPVLNNEEEDEEEEEDQ</sequence>
<dbReference type="FunFam" id="1.10.30.10:FF:000016">
    <property type="entry name" value="FACT complex subunit SSRP1"/>
    <property type="match status" value="1"/>
</dbReference>
<dbReference type="FunFam" id="1.10.30.10:FF:000013">
    <property type="entry name" value="High mobility group protein B3"/>
    <property type="match status" value="1"/>
</dbReference>
<dbReference type="PROSITE" id="PS00353">
    <property type="entry name" value="HMG_BOX_1"/>
    <property type="match status" value="1"/>
</dbReference>
<feature type="region of interest" description="Disordered" evidence="9">
    <location>
        <begin position="162"/>
        <end position="199"/>
    </location>
</feature>
<comment type="subcellular location">
    <subcellularLocation>
        <location evidence="2">Chromosome</location>
    </subcellularLocation>
    <subcellularLocation>
        <location evidence="1">Nucleus</location>
    </subcellularLocation>
</comment>
<dbReference type="InterPro" id="IPR036910">
    <property type="entry name" value="HMG_box_dom_sf"/>
</dbReference>
<feature type="compositionally biased region" description="Basic and acidic residues" evidence="9">
    <location>
        <begin position="162"/>
        <end position="174"/>
    </location>
</feature>
<evidence type="ECO:0000256" key="7">
    <source>
        <dbReference type="ARBA" id="ARBA00023242"/>
    </source>
</evidence>
<evidence type="ECO:0000256" key="1">
    <source>
        <dbReference type="ARBA" id="ARBA00004123"/>
    </source>
</evidence>
<dbReference type="PROSITE" id="PS50118">
    <property type="entry name" value="HMG_BOX_2"/>
    <property type="match status" value="2"/>
</dbReference>
<dbReference type="PANTHER" id="PTHR48112">
    <property type="entry name" value="HIGH MOBILITY GROUP PROTEIN DSP1"/>
    <property type="match status" value="1"/>
</dbReference>
<evidence type="ECO:0000256" key="9">
    <source>
        <dbReference type="SAM" id="MobiDB-lite"/>
    </source>
</evidence>
<gene>
    <name evidence="11" type="ORF">O3M35_004311</name>
</gene>
<dbReference type="InterPro" id="IPR017967">
    <property type="entry name" value="HMG_boxA_CS"/>
</dbReference>
<name>A0AAW1CIZ0_9HEMI</name>
<dbReference type="GO" id="GO:0005694">
    <property type="term" value="C:chromosome"/>
    <property type="evidence" value="ECO:0007669"/>
    <property type="project" value="UniProtKB-SubCell"/>
</dbReference>
<evidence type="ECO:0000313" key="12">
    <source>
        <dbReference type="Proteomes" id="UP001461498"/>
    </source>
</evidence>
<dbReference type="Proteomes" id="UP001461498">
    <property type="component" value="Unassembled WGS sequence"/>
</dbReference>